<comment type="subcellular location">
    <subcellularLocation>
        <location evidence="1 7">Secreted</location>
    </subcellularLocation>
</comment>
<evidence type="ECO:0000256" key="2">
    <source>
        <dbReference type="ARBA" id="ARBA00008127"/>
    </source>
</evidence>
<organism evidence="8">
    <name type="scientific">Nicotiana tabacum</name>
    <name type="common">Common tobacco</name>
    <dbReference type="NCBI Taxonomy" id="4097"/>
    <lineage>
        <taxon>Eukaryota</taxon>
        <taxon>Viridiplantae</taxon>
        <taxon>Streptophyta</taxon>
        <taxon>Embryophyta</taxon>
        <taxon>Tracheophyta</taxon>
        <taxon>Spermatophyta</taxon>
        <taxon>Magnoliopsida</taxon>
        <taxon>eudicotyledons</taxon>
        <taxon>Gunneridae</taxon>
        <taxon>Pentapetalae</taxon>
        <taxon>asterids</taxon>
        <taxon>lamiids</taxon>
        <taxon>Solanales</taxon>
        <taxon>Solanaceae</taxon>
        <taxon>Nicotianoideae</taxon>
        <taxon>Nicotianeae</taxon>
        <taxon>Nicotiana</taxon>
    </lineage>
</organism>
<evidence type="ECO:0000256" key="1">
    <source>
        <dbReference type="ARBA" id="ARBA00004613"/>
    </source>
</evidence>
<keyword evidence="6" id="KW-1015">Disulfide bond</keyword>
<reference evidence="8" key="1">
    <citation type="submission" date="2025-08" db="UniProtKB">
        <authorList>
            <consortium name="RefSeq"/>
        </authorList>
    </citation>
    <scope>IDENTIFICATION</scope>
</reference>
<dbReference type="PaxDb" id="4097-A0A1S3Y3V2"/>
<gene>
    <name evidence="8" type="primary">LOC107771884</name>
</gene>
<dbReference type="RefSeq" id="XP_016446831.1">
    <property type="nucleotide sequence ID" value="XM_016591345.1"/>
</dbReference>
<sequence>MIINMASFNKHYHELKVVFIFALLCYPHVTVITDGGNVSNWPGKETRGMKVGSRPPRCEGKCSNCRPCVATLIAPGHQVKKVTISSSKEDGTYYLLAWRCKCANKLFQP</sequence>
<evidence type="ECO:0000256" key="4">
    <source>
        <dbReference type="ARBA" id="ARBA00022525"/>
    </source>
</evidence>
<proteinExistence type="inferred from homology"/>
<keyword evidence="3 7" id="KW-0217">Developmental protein</keyword>
<evidence type="ECO:0000313" key="8">
    <source>
        <dbReference type="RefSeq" id="XP_016446831.1"/>
    </source>
</evidence>
<dbReference type="GO" id="GO:0010052">
    <property type="term" value="P:guard cell differentiation"/>
    <property type="evidence" value="ECO:0000318"/>
    <property type="project" value="GO_Central"/>
</dbReference>
<dbReference type="PANTHER" id="PTHR33109">
    <property type="entry name" value="EPIDERMAL PATTERNING FACTOR-LIKE PROTEIN 4"/>
    <property type="match status" value="1"/>
</dbReference>
<accession>A0A1S3Y3V2</accession>
<protein>
    <recommendedName>
        <fullName evidence="7">Epidermal patterning factor-like protein</fullName>
    </recommendedName>
</protein>
<dbReference type="AlphaFoldDB" id="A0A1S3Y3V2"/>
<dbReference type="KEGG" id="nta:107771884"/>
<dbReference type="SMR" id="A0A1S3Y3V2"/>
<dbReference type="OrthoDB" id="1874659at2759"/>
<evidence type="ECO:0000256" key="3">
    <source>
        <dbReference type="ARBA" id="ARBA00022473"/>
    </source>
</evidence>
<evidence type="ECO:0000256" key="6">
    <source>
        <dbReference type="ARBA" id="ARBA00023157"/>
    </source>
</evidence>
<dbReference type="Pfam" id="PF17181">
    <property type="entry name" value="EPF"/>
    <property type="match status" value="1"/>
</dbReference>
<dbReference type="PANTHER" id="PTHR33109:SF46">
    <property type="entry name" value="EPIDERMAL PATTERNING FACTOR-LIKE PROTEIN"/>
    <property type="match status" value="1"/>
</dbReference>
<keyword evidence="4 7" id="KW-0964">Secreted</keyword>
<dbReference type="STRING" id="4097.A0A1S3Y3V2"/>
<comment type="function">
    <text evidence="7">Controls stomatal patterning.</text>
</comment>
<keyword evidence="5" id="KW-0732">Signal</keyword>
<evidence type="ECO:0000256" key="5">
    <source>
        <dbReference type="ARBA" id="ARBA00022729"/>
    </source>
</evidence>
<dbReference type="InterPro" id="IPR039455">
    <property type="entry name" value="EPFL"/>
</dbReference>
<evidence type="ECO:0000256" key="7">
    <source>
        <dbReference type="RuleBase" id="RU367102"/>
    </source>
</evidence>
<comment type="similarity">
    <text evidence="2 7">Belongs to the plant cysteine rich small secretory peptide family. Epidermal patterning factor subfamily.</text>
</comment>
<name>A0A1S3Y3V2_TOBAC</name>
<dbReference type="GO" id="GO:0005576">
    <property type="term" value="C:extracellular region"/>
    <property type="evidence" value="ECO:0007669"/>
    <property type="project" value="UniProtKB-SubCell"/>
</dbReference>